<proteinExistence type="predicted"/>
<keyword evidence="2" id="KW-0560">Oxidoreductase</keyword>
<dbReference type="InterPro" id="IPR011251">
    <property type="entry name" value="Luciferase-like_dom"/>
</dbReference>
<gene>
    <name evidence="2" type="ORF">EYC98_20530</name>
</gene>
<evidence type="ECO:0000313" key="2">
    <source>
        <dbReference type="EMBL" id="MCX2983256.1"/>
    </source>
</evidence>
<dbReference type="EMBL" id="SHNN01000006">
    <property type="protein sequence ID" value="MCX2983256.1"/>
    <property type="molecule type" value="Genomic_DNA"/>
</dbReference>
<dbReference type="InterPro" id="IPR036661">
    <property type="entry name" value="Luciferase-like_sf"/>
</dbReference>
<protein>
    <submittedName>
        <fullName evidence="2">TIGR03617 family F420-dependent LLM class oxidoreductase</fullName>
        <ecNumber evidence="2">1.-.-.-</ecNumber>
    </submittedName>
</protein>
<feature type="domain" description="Luciferase-like" evidence="1">
    <location>
        <begin position="1"/>
        <end position="291"/>
    </location>
</feature>
<evidence type="ECO:0000313" key="3">
    <source>
        <dbReference type="Proteomes" id="UP001143362"/>
    </source>
</evidence>
<dbReference type="PANTHER" id="PTHR43244:SF2">
    <property type="entry name" value="CONSERVED HYPOTHETICAL ALANINE AND PROLINE-RICH PROTEIN"/>
    <property type="match status" value="1"/>
</dbReference>
<dbReference type="Pfam" id="PF00296">
    <property type="entry name" value="Bac_luciferase"/>
    <property type="match status" value="1"/>
</dbReference>
<dbReference type="NCBIfam" id="TIGR03617">
    <property type="entry name" value="F420_MSMEG_2256"/>
    <property type="match status" value="1"/>
</dbReference>
<evidence type="ECO:0000259" key="1">
    <source>
        <dbReference type="Pfam" id="PF00296"/>
    </source>
</evidence>
<reference evidence="2" key="1">
    <citation type="submission" date="2019-02" db="EMBL/GenBank/DDBJ databases">
        <authorList>
            <person name="Li S.-H."/>
        </authorList>
    </citation>
    <scope>NUCLEOTIDE SEQUENCE</scope>
    <source>
        <strain evidence="2">IMCC14734</strain>
    </source>
</reference>
<dbReference type="CDD" id="cd01097">
    <property type="entry name" value="Tetrahydromethanopterin_reductase"/>
    <property type="match status" value="1"/>
</dbReference>
<dbReference type="InterPro" id="IPR019919">
    <property type="entry name" value="Lucif-like_OxRdtase_MSMEG_2256"/>
</dbReference>
<dbReference type="EC" id="1.-.-.-" evidence="2"/>
<sequence>MAAQLEQVGFDGAYTFEGQNDPFIGLAAAAMRTQRMDLMTSIAVAFARNPMSLAYQANDLQLLSNGRFILGLGTQVKAHIERRFNMPWSKPAARMRDMVGAIKAIWHSWETGEKLCYDGEFYQHTLMSPTFSPSANPHGIPKIYIAGVGPLMTQVAAEVSEGLFVHPFHTPHSLASVTMPAVAAGLEVAGKQRDQFDISAQAITATGLNEEQLQAATFSARSQIAFYASTPAYLPVLQAHGWEAMQPEANKLSREGKWAEMAELVDDDILHTFALVGEPDSVAAQLLERFEGKVERVSPVIYAPDGAVLTSLLEAIRGRQG</sequence>
<dbReference type="GO" id="GO:0016491">
    <property type="term" value="F:oxidoreductase activity"/>
    <property type="evidence" value="ECO:0007669"/>
    <property type="project" value="UniProtKB-KW"/>
</dbReference>
<dbReference type="SUPFAM" id="SSF51679">
    <property type="entry name" value="Bacterial luciferase-like"/>
    <property type="match status" value="1"/>
</dbReference>
<dbReference type="PANTHER" id="PTHR43244">
    <property type="match status" value="1"/>
</dbReference>
<dbReference type="InterPro" id="IPR050564">
    <property type="entry name" value="F420-G6PD/mer"/>
</dbReference>
<dbReference type="Gene3D" id="3.20.20.30">
    <property type="entry name" value="Luciferase-like domain"/>
    <property type="match status" value="1"/>
</dbReference>
<dbReference type="Proteomes" id="UP001143362">
    <property type="component" value="Unassembled WGS sequence"/>
</dbReference>
<organism evidence="2 3">
    <name type="scientific">Candidatus Litorirhabdus singularis</name>
    <dbReference type="NCBI Taxonomy" id="2518993"/>
    <lineage>
        <taxon>Bacteria</taxon>
        <taxon>Pseudomonadati</taxon>
        <taxon>Pseudomonadota</taxon>
        <taxon>Gammaproteobacteria</taxon>
        <taxon>Cellvibrionales</taxon>
        <taxon>Halieaceae</taxon>
        <taxon>Candidatus Litorirhabdus</taxon>
    </lineage>
</organism>
<comment type="caution">
    <text evidence="2">The sequence shown here is derived from an EMBL/GenBank/DDBJ whole genome shotgun (WGS) entry which is preliminary data.</text>
</comment>
<name>A0ABT3TLW9_9GAMM</name>
<accession>A0ABT3TLW9</accession>
<keyword evidence="3" id="KW-1185">Reference proteome</keyword>